<keyword evidence="2" id="KW-0378">Hydrolase</keyword>
<feature type="domain" description="Adaptor protein ClpS core" evidence="1">
    <location>
        <begin position="21"/>
        <end position="86"/>
    </location>
</feature>
<dbReference type="Gene3D" id="3.30.1390.10">
    <property type="match status" value="1"/>
</dbReference>
<protein>
    <submittedName>
        <fullName evidence="2">ATP-dependent Clp protease adaptor ClpS</fullName>
    </submittedName>
</protein>
<dbReference type="EMBL" id="SJZI01000043">
    <property type="protein sequence ID" value="TCJ13811.1"/>
    <property type="molecule type" value="Genomic_DNA"/>
</dbReference>
<keyword evidence="3" id="KW-1185">Reference proteome</keyword>
<comment type="caution">
    <text evidence="2">The sequence shown here is derived from an EMBL/GenBank/DDBJ whole genome shotgun (WGS) entry which is preliminary data.</text>
</comment>
<name>A0A4R1BA33_9BACT</name>
<keyword evidence="2" id="KW-0645">Protease</keyword>
<dbReference type="InterPro" id="IPR003769">
    <property type="entry name" value="ClpS_core"/>
</dbReference>
<dbReference type="InterPro" id="IPR014719">
    <property type="entry name" value="Ribosomal_bL12_C/ClpS-like"/>
</dbReference>
<sequence>MPLSKEFVKPLESVDTDVATEEPCQLIVWNDEVNTFEWVIESLIDICGHSHEQAEQCAYIIHFRGKYAVQYGTFDDMKRKAEAIIDRGINATVEGVPA</sequence>
<dbReference type="SUPFAM" id="SSF54736">
    <property type="entry name" value="ClpS-like"/>
    <property type="match status" value="1"/>
</dbReference>
<dbReference type="GO" id="GO:0008233">
    <property type="term" value="F:peptidase activity"/>
    <property type="evidence" value="ECO:0007669"/>
    <property type="project" value="UniProtKB-KW"/>
</dbReference>
<dbReference type="Pfam" id="PF02617">
    <property type="entry name" value="ClpS"/>
    <property type="match status" value="1"/>
</dbReference>
<evidence type="ECO:0000313" key="3">
    <source>
        <dbReference type="Proteomes" id="UP000295334"/>
    </source>
</evidence>
<evidence type="ECO:0000259" key="1">
    <source>
        <dbReference type="Pfam" id="PF02617"/>
    </source>
</evidence>
<accession>A0A4R1BA33</accession>
<proteinExistence type="predicted"/>
<evidence type="ECO:0000313" key="2">
    <source>
        <dbReference type="EMBL" id="TCJ13811.1"/>
    </source>
</evidence>
<dbReference type="GO" id="GO:0006508">
    <property type="term" value="P:proteolysis"/>
    <property type="evidence" value="ECO:0007669"/>
    <property type="project" value="UniProtKB-KW"/>
</dbReference>
<dbReference type="AlphaFoldDB" id="A0A4R1BA33"/>
<dbReference type="Proteomes" id="UP000295334">
    <property type="component" value="Unassembled WGS sequence"/>
</dbReference>
<dbReference type="RefSeq" id="WP_131449718.1">
    <property type="nucleotide sequence ID" value="NZ_SJZI01000043.1"/>
</dbReference>
<reference evidence="2 3" key="1">
    <citation type="submission" date="2019-03" db="EMBL/GenBank/DDBJ databases">
        <authorList>
            <person name="Kim M.K.M."/>
        </authorList>
    </citation>
    <scope>NUCLEOTIDE SEQUENCE [LARGE SCALE GENOMIC DNA]</scope>
    <source>
        <strain evidence="2 3">17J68-12</strain>
    </source>
</reference>
<dbReference type="GO" id="GO:0030163">
    <property type="term" value="P:protein catabolic process"/>
    <property type="evidence" value="ECO:0007669"/>
    <property type="project" value="InterPro"/>
</dbReference>
<dbReference type="OrthoDB" id="598046at2"/>
<gene>
    <name evidence="2" type="ORF">EPD60_12010</name>
</gene>
<organism evidence="2 3">
    <name type="scientific">Flaviaesturariibacter flavus</name>
    <dbReference type="NCBI Taxonomy" id="2502780"/>
    <lineage>
        <taxon>Bacteria</taxon>
        <taxon>Pseudomonadati</taxon>
        <taxon>Bacteroidota</taxon>
        <taxon>Chitinophagia</taxon>
        <taxon>Chitinophagales</taxon>
        <taxon>Chitinophagaceae</taxon>
        <taxon>Flaviaestuariibacter</taxon>
    </lineage>
</organism>